<feature type="domain" description="Reverse transcriptase RNase H-like" evidence="8">
    <location>
        <begin position="307"/>
        <end position="406"/>
    </location>
</feature>
<dbReference type="InterPro" id="IPR050951">
    <property type="entry name" value="Retrovirus_Pol_polyprotein"/>
</dbReference>
<gene>
    <name evidence="9" type="primary">pol</name>
    <name evidence="9" type="ORF">T03_5000</name>
</gene>
<evidence type="ECO:0000313" key="10">
    <source>
        <dbReference type="Proteomes" id="UP000054653"/>
    </source>
</evidence>
<evidence type="ECO:0000256" key="6">
    <source>
        <dbReference type="ARBA" id="ARBA00022918"/>
    </source>
</evidence>
<evidence type="ECO:0000256" key="4">
    <source>
        <dbReference type="ARBA" id="ARBA00022759"/>
    </source>
</evidence>
<evidence type="ECO:0000313" key="9">
    <source>
        <dbReference type="EMBL" id="KRY46058.1"/>
    </source>
</evidence>
<dbReference type="Gene3D" id="3.10.20.370">
    <property type="match status" value="1"/>
</dbReference>
<dbReference type="GO" id="GO:0003964">
    <property type="term" value="F:RNA-directed DNA polymerase activity"/>
    <property type="evidence" value="ECO:0007669"/>
    <property type="project" value="UniProtKB-KW"/>
</dbReference>
<evidence type="ECO:0000256" key="2">
    <source>
        <dbReference type="ARBA" id="ARBA00022695"/>
    </source>
</evidence>
<dbReference type="AlphaFoldDB" id="A0A0V1C9R6"/>
<name>A0A0V1C9R6_TRIBR</name>
<protein>
    <submittedName>
        <fullName evidence="9">Retrovirus-related Pol polyprotein from transposon</fullName>
    </submittedName>
</protein>
<dbReference type="CDD" id="cd09274">
    <property type="entry name" value="RNase_HI_RT_Ty3"/>
    <property type="match status" value="1"/>
</dbReference>
<dbReference type="PANTHER" id="PTHR37984:SF5">
    <property type="entry name" value="PROTEIN NYNRIN-LIKE"/>
    <property type="match status" value="1"/>
</dbReference>
<evidence type="ECO:0000256" key="5">
    <source>
        <dbReference type="ARBA" id="ARBA00022801"/>
    </source>
</evidence>
<keyword evidence="2" id="KW-0548">Nucleotidyltransferase</keyword>
<dbReference type="GO" id="GO:0016787">
    <property type="term" value="F:hydrolase activity"/>
    <property type="evidence" value="ECO:0007669"/>
    <property type="project" value="UniProtKB-KW"/>
</dbReference>
<proteinExistence type="predicted"/>
<organism evidence="9 10">
    <name type="scientific">Trichinella britovi</name>
    <name type="common">Parasitic roundworm</name>
    <dbReference type="NCBI Taxonomy" id="45882"/>
    <lineage>
        <taxon>Eukaryota</taxon>
        <taxon>Metazoa</taxon>
        <taxon>Ecdysozoa</taxon>
        <taxon>Nematoda</taxon>
        <taxon>Enoplea</taxon>
        <taxon>Dorylaimia</taxon>
        <taxon>Trichinellida</taxon>
        <taxon>Trichinellidae</taxon>
        <taxon>Trichinella</taxon>
    </lineage>
</organism>
<keyword evidence="10" id="KW-1185">Reference proteome</keyword>
<dbReference type="Proteomes" id="UP000054653">
    <property type="component" value="Unassembled WGS sequence"/>
</dbReference>
<dbReference type="EMBL" id="JYDI01000311">
    <property type="protein sequence ID" value="KRY46058.1"/>
    <property type="molecule type" value="Genomic_DNA"/>
</dbReference>
<dbReference type="SUPFAM" id="SSF56672">
    <property type="entry name" value="DNA/RNA polymerases"/>
    <property type="match status" value="1"/>
</dbReference>
<evidence type="ECO:0000256" key="3">
    <source>
        <dbReference type="ARBA" id="ARBA00022722"/>
    </source>
</evidence>
<feature type="region of interest" description="Disordered" evidence="7">
    <location>
        <begin position="201"/>
        <end position="234"/>
    </location>
</feature>
<keyword evidence="1" id="KW-0808">Transferase</keyword>
<feature type="compositionally biased region" description="Basic and acidic residues" evidence="7">
    <location>
        <begin position="218"/>
        <end position="228"/>
    </location>
</feature>
<comment type="caution">
    <text evidence="9">The sequence shown here is derived from an EMBL/GenBank/DDBJ whole genome shotgun (WGS) entry which is preliminary data.</text>
</comment>
<keyword evidence="6" id="KW-0695">RNA-directed DNA polymerase</keyword>
<dbReference type="Pfam" id="PF17917">
    <property type="entry name" value="RT_RNaseH"/>
    <property type="match status" value="1"/>
</dbReference>
<evidence type="ECO:0000256" key="7">
    <source>
        <dbReference type="SAM" id="MobiDB-lite"/>
    </source>
</evidence>
<dbReference type="OrthoDB" id="5920491at2759"/>
<dbReference type="InterPro" id="IPR041373">
    <property type="entry name" value="RT_RNaseH"/>
</dbReference>
<feature type="region of interest" description="Disordered" evidence="7">
    <location>
        <begin position="77"/>
        <end position="96"/>
    </location>
</feature>
<evidence type="ECO:0000256" key="1">
    <source>
        <dbReference type="ARBA" id="ARBA00022679"/>
    </source>
</evidence>
<feature type="compositionally biased region" description="Polar residues" evidence="7">
    <location>
        <begin position="79"/>
        <end position="88"/>
    </location>
</feature>
<dbReference type="PANTHER" id="PTHR37984">
    <property type="entry name" value="PROTEIN CBG26694"/>
    <property type="match status" value="1"/>
</dbReference>
<reference evidence="9 10" key="1">
    <citation type="submission" date="2015-01" db="EMBL/GenBank/DDBJ databases">
        <title>Evolution of Trichinella species and genotypes.</title>
        <authorList>
            <person name="Korhonen P.K."/>
            <person name="Edoardo P."/>
            <person name="Giuseppe L.R."/>
            <person name="Gasser R.B."/>
        </authorList>
    </citation>
    <scope>NUCLEOTIDE SEQUENCE [LARGE SCALE GENOMIC DNA]</scope>
    <source>
        <strain evidence="9">ISS120</strain>
    </source>
</reference>
<evidence type="ECO:0000259" key="8">
    <source>
        <dbReference type="Pfam" id="PF17917"/>
    </source>
</evidence>
<sequence length="486" mass="54085">MRYHGCTPDLTAGCLRMRQGNIPFLKSHGMAPVRAESPQSELMAHQPAHEAMEKMLPRSSRTCCPCRTRTPGGRAWYATPSSPASQNHPPGRNAAARRRRTIKQSLGIPYHTCEEERRVMPVLCRLPAVEQPHPEGCPPAPEDRRHFGCAGGCTMVFDPGPGKRLLAEATADITEKPDGLRLLGVPGRCHRIWQDRRRAYGTTARGVPPPPGSGFEGQTREMPSHEEEGGVLGPHHFGKRDRYGPKQNLCRAGVADTDLCVRVAAVPGVGVVLPQVHQRLCERRRRATPAVGKSGQVVKMAKWSTGQKPFIVDVDASGDGLGAVLSQREEKAERLVAYANRTLTKAERRYCATRREMLGLVWALREFRPYLYGQRFLVRMDHSCLRWLTTFKEPEEQVARWLESLATSKWNTEQDACTATPTRYPGTAVHNVDGLPVVGRPAGGPRDPTTAAMVMSWPVECPPECSRDMHVLWQQRRSWVDEDGLI</sequence>
<dbReference type="FunFam" id="3.10.20.370:FF:000001">
    <property type="entry name" value="Retrovirus-related Pol polyprotein from transposon 17.6-like protein"/>
    <property type="match status" value="1"/>
</dbReference>
<keyword evidence="3" id="KW-0540">Nuclease</keyword>
<dbReference type="GO" id="GO:0004519">
    <property type="term" value="F:endonuclease activity"/>
    <property type="evidence" value="ECO:0007669"/>
    <property type="project" value="UniProtKB-KW"/>
</dbReference>
<accession>A0A0V1C9R6</accession>
<keyword evidence="5" id="KW-0378">Hydrolase</keyword>
<dbReference type="STRING" id="45882.A0A0V1C9R6"/>
<keyword evidence="4" id="KW-0255">Endonuclease</keyword>
<dbReference type="InterPro" id="IPR043502">
    <property type="entry name" value="DNA/RNA_pol_sf"/>
</dbReference>